<dbReference type="VEuPathDB" id="FungiDB:LEMA_uP073840.1"/>
<organism evidence="2">
    <name type="scientific">Leptosphaeria maculans (strain JN3 / isolate v23.1.3 / race Av1-4-5-6-7-8)</name>
    <name type="common">Blackleg fungus</name>
    <name type="synonym">Phoma lingam</name>
    <dbReference type="NCBI Taxonomy" id="985895"/>
    <lineage>
        <taxon>Eukaryota</taxon>
        <taxon>Fungi</taxon>
        <taxon>Dikarya</taxon>
        <taxon>Ascomycota</taxon>
        <taxon>Pezizomycotina</taxon>
        <taxon>Dothideomycetes</taxon>
        <taxon>Pleosporomycetidae</taxon>
        <taxon>Pleosporales</taxon>
        <taxon>Pleosporineae</taxon>
        <taxon>Leptosphaeriaceae</taxon>
        <taxon>Plenodomus</taxon>
        <taxon>Plenodomus lingam/Leptosphaeria maculans species complex</taxon>
    </lineage>
</organism>
<evidence type="ECO:0000313" key="2">
    <source>
        <dbReference type="Proteomes" id="UP000002668"/>
    </source>
</evidence>
<gene>
    <name evidence="1" type="ORF">LEMA_uP073840.1</name>
</gene>
<name>E5A850_LEPMJ</name>
<sequence>MRSIHPCLKLSDCQRTTWTTHVLGETQNYSRYIFKNSVSFHTIPGYSQLEALQAALLA</sequence>
<dbReference type="HOGENOM" id="CLU_2979555_0_0_1"/>
<dbReference type="InParanoid" id="E5A850"/>
<accession>E5A850</accession>
<proteinExistence type="predicted"/>
<keyword evidence="2" id="KW-1185">Reference proteome</keyword>
<protein>
    <submittedName>
        <fullName evidence="1">Predicted protein</fullName>
    </submittedName>
</protein>
<dbReference type="Proteomes" id="UP000002668">
    <property type="component" value="Genome"/>
</dbReference>
<evidence type="ECO:0000313" key="1">
    <source>
        <dbReference type="EMBL" id="CBX99795.1"/>
    </source>
</evidence>
<dbReference type="EMBL" id="FP929137">
    <property type="protein sequence ID" value="CBX99795.1"/>
    <property type="molecule type" value="Genomic_DNA"/>
</dbReference>
<dbReference type="AlphaFoldDB" id="E5A850"/>
<reference evidence="2" key="1">
    <citation type="journal article" date="2011" name="Nat. Commun.">
        <title>Effector diversification within compartments of the Leptosphaeria maculans genome affected by Repeat-Induced Point mutations.</title>
        <authorList>
            <person name="Rouxel T."/>
            <person name="Grandaubert J."/>
            <person name="Hane J.K."/>
            <person name="Hoede C."/>
            <person name="van de Wouw A.P."/>
            <person name="Couloux A."/>
            <person name="Dominguez V."/>
            <person name="Anthouard V."/>
            <person name="Bally P."/>
            <person name="Bourras S."/>
            <person name="Cozijnsen A.J."/>
            <person name="Ciuffetti L.M."/>
            <person name="Degrave A."/>
            <person name="Dilmaghani A."/>
            <person name="Duret L."/>
            <person name="Fudal I."/>
            <person name="Goodwin S.B."/>
            <person name="Gout L."/>
            <person name="Glaser N."/>
            <person name="Linglin J."/>
            <person name="Kema G.H.J."/>
            <person name="Lapalu N."/>
            <person name="Lawrence C.B."/>
            <person name="May K."/>
            <person name="Meyer M."/>
            <person name="Ollivier B."/>
            <person name="Poulain J."/>
            <person name="Schoch C.L."/>
            <person name="Simon A."/>
            <person name="Spatafora J.W."/>
            <person name="Stachowiak A."/>
            <person name="Turgeon B.G."/>
            <person name="Tyler B.M."/>
            <person name="Vincent D."/>
            <person name="Weissenbach J."/>
            <person name="Amselem J."/>
            <person name="Quesneville H."/>
            <person name="Oliver R.P."/>
            <person name="Wincker P."/>
            <person name="Balesdent M.-H."/>
            <person name="Howlett B.J."/>
        </authorList>
    </citation>
    <scope>NUCLEOTIDE SEQUENCE [LARGE SCALE GENOMIC DNA]</scope>
    <source>
        <strain evidence="2">JN3 / isolate v23.1.3 / race Av1-4-5-6-7-8</strain>
    </source>
</reference>